<feature type="region of interest" description="Disordered" evidence="1">
    <location>
        <begin position="344"/>
        <end position="377"/>
    </location>
</feature>
<keyword evidence="3" id="KW-1185">Reference proteome</keyword>
<evidence type="ECO:0000313" key="3">
    <source>
        <dbReference type="Proteomes" id="UP000054107"/>
    </source>
</evidence>
<sequence length="377" mass="42509">MPSSPLRQGSEPTLSRESPSRFQNRFAERYKSALESPPREISSSSFTAKGSPLRSNQGSQPKILDNEKYTSFEISNGDRGEWREIARKEDISVKEEVDLVKVSASPVRRRSPPPKPSLEMHSSATPPREQEQYQVNKPHRVPHYMQNTKSFQKRVTAKKEERQTDNVLRPRSKGGITKRVSTSKVPRYQSTTSINAVDDIRSEMAPDEVYVPLAARIKLFEKGLGNGSNKPAPVVPKYTQSNSKNSHSPTPSISNSSRPGSANAHRCAPTQSEKTDSTPSYLRQTSSSSIKKKEHHASKSASPQVQPSTLRKKRDVQPFHFATSKRAEHYDSTFKDKLNLWKVKDKEATENDIKNRGIKRKNTTPTDISQKHTKYNT</sequence>
<proteinExistence type="predicted"/>
<feature type="compositionally biased region" description="Low complexity" evidence="1">
    <location>
        <begin position="246"/>
        <end position="259"/>
    </location>
</feature>
<name>A0A0B7MYJ2_9FUNG</name>
<feature type="region of interest" description="Disordered" evidence="1">
    <location>
        <begin position="1"/>
        <end position="195"/>
    </location>
</feature>
<feature type="compositionally biased region" description="Basic and acidic residues" evidence="1">
    <location>
        <begin position="64"/>
        <end position="99"/>
    </location>
</feature>
<feature type="compositionally biased region" description="Polar residues" evidence="1">
    <location>
        <begin position="269"/>
        <end position="285"/>
    </location>
</feature>
<gene>
    <name evidence="2" type="primary">PARPA_01492.1 scaffold 1359</name>
</gene>
<evidence type="ECO:0000256" key="1">
    <source>
        <dbReference type="SAM" id="MobiDB-lite"/>
    </source>
</evidence>
<reference evidence="2 3" key="1">
    <citation type="submission" date="2014-09" db="EMBL/GenBank/DDBJ databases">
        <authorList>
            <person name="Ellenberger Sabrina"/>
        </authorList>
    </citation>
    <scope>NUCLEOTIDE SEQUENCE [LARGE SCALE GENOMIC DNA]</scope>
    <source>
        <strain evidence="2 3">CBS 412.66</strain>
    </source>
</reference>
<feature type="compositionally biased region" description="Basic and acidic residues" evidence="1">
    <location>
        <begin position="344"/>
        <end position="355"/>
    </location>
</feature>
<feature type="region of interest" description="Disordered" evidence="1">
    <location>
        <begin position="223"/>
        <end position="315"/>
    </location>
</feature>
<feature type="compositionally biased region" description="Polar residues" evidence="1">
    <location>
        <begin position="179"/>
        <end position="195"/>
    </location>
</feature>
<dbReference type="Proteomes" id="UP000054107">
    <property type="component" value="Unassembled WGS sequence"/>
</dbReference>
<accession>A0A0B7MYJ2</accession>
<dbReference type="EMBL" id="LN719426">
    <property type="protein sequence ID" value="CEP08183.1"/>
    <property type="molecule type" value="Genomic_DNA"/>
</dbReference>
<dbReference type="AlphaFoldDB" id="A0A0B7MYJ2"/>
<evidence type="ECO:0000313" key="2">
    <source>
        <dbReference type="EMBL" id="CEP08183.1"/>
    </source>
</evidence>
<feature type="compositionally biased region" description="Polar residues" evidence="1">
    <location>
        <begin position="41"/>
        <end position="60"/>
    </location>
</feature>
<feature type="compositionally biased region" description="Polar residues" evidence="1">
    <location>
        <begin position="1"/>
        <end position="23"/>
    </location>
</feature>
<dbReference type="OrthoDB" id="2290389at2759"/>
<organism evidence="2 3">
    <name type="scientific">Parasitella parasitica</name>
    <dbReference type="NCBI Taxonomy" id="35722"/>
    <lineage>
        <taxon>Eukaryota</taxon>
        <taxon>Fungi</taxon>
        <taxon>Fungi incertae sedis</taxon>
        <taxon>Mucoromycota</taxon>
        <taxon>Mucoromycotina</taxon>
        <taxon>Mucoromycetes</taxon>
        <taxon>Mucorales</taxon>
        <taxon>Mucorineae</taxon>
        <taxon>Mucoraceae</taxon>
        <taxon>Parasitella</taxon>
    </lineage>
</organism>
<protein>
    <submittedName>
        <fullName evidence="2">Uncharacterized protein</fullName>
    </submittedName>
</protein>